<dbReference type="Proteomes" id="UP000195918">
    <property type="component" value="Unassembled WGS sequence"/>
</dbReference>
<organism evidence="1 2">
    <name type="scientific">Vagococcus fluvialis bH819</name>
    <dbReference type="NCBI Taxonomy" id="1255619"/>
    <lineage>
        <taxon>Bacteria</taxon>
        <taxon>Bacillati</taxon>
        <taxon>Bacillota</taxon>
        <taxon>Bacilli</taxon>
        <taxon>Lactobacillales</taxon>
        <taxon>Enterococcaceae</taxon>
        <taxon>Vagococcus</taxon>
    </lineage>
</organism>
<evidence type="ECO:0000313" key="2">
    <source>
        <dbReference type="Proteomes" id="UP000195918"/>
    </source>
</evidence>
<dbReference type="InterPro" id="IPR027417">
    <property type="entry name" value="P-loop_NTPase"/>
</dbReference>
<dbReference type="RefSeq" id="WP_086951515.1">
    <property type="nucleotide sequence ID" value="NZ_FWFD01000009.1"/>
</dbReference>
<dbReference type="OrthoDB" id="2199820at2"/>
<keyword evidence="2" id="KW-1185">Reference proteome</keyword>
<dbReference type="EMBL" id="FWFD01000009">
    <property type="protein sequence ID" value="SLM85886.1"/>
    <property type="molecule type" value="Genomic_DNA"/>
</dbReference>
<gene>
    <name evidence="1" type="ORF">FM121_07275</name>
</gene>
<evidence type="ECO:0000313" key="1">
    <source>
        <dbReference type="EMBL" id="SLM85886.1"/>
    </source>
</evidence>
<name>A0A1X6WQF9_9ENTE</name>
<dbReference type="Gene3D" id="3.40.50.300">
    <property type="entry name" value="P-loop containing nucleotide triphosphate hydrolases"/>
    <property type="match status" value="1"/>
</dbReference>
<protein>
    <submittedName>
        <fullName evidence="1">Uncharacterized protein</fullName>
    </submittedName>
</protein>
<sequence>MINESRTRQEEIFSSYFSNKLSLILESNQENHRSDISSFFKSLKQDNYYALMGRENTMIPFLSVQDNLLLGISKKNKKNYLNTVDHILIHFKIDKKELSQPANSLNETEQMIYQIIRALALKQNIIIFDSANDSTTFLINLMPLLKKFTRLSGVAVIMVTPNKSIAESSYYDQCLMLNQLF</sequence>
<reference evidence="2" key="1">
    <citation type="submission" date="2017-02" db="EMBL/GenBank/DDBJ databases">
        <authorList>
            <person name="Dridi B."/>
        </authorList>
    </citation>
    <scope>NUCLEOTIDE SEQUENCE [LARGE SCALE GENOMIC DNA]</scope>
    <source>
        <strain evidence="2">bH819</strain>
    </source>
</reference>
<proteinExistence type="predicted"/>
<dbReference type="AlphaFoldDB" id="A0A1X6WQF9"/>
<accession>A0A1X6WQF9</accession>
<dbReference type="SUPFAM" id="SSF52540">
    <property type="entry name" value="P-loop containing nucleoside triphosphate hydrolases"/>
    <property type="match status" value="1"/>
</dbReference>